<dbReference type="Proteomes" id="UP000198658">
    <property type="component" value="Unassembled WGS sequence"/>
</dbReference>
<protein>
    <recommendedName>
        <fullName evidence="3">Pimeloyl-ACP methyl ester carboxylesterase</fullName>
    </recommendedName>
</protein>
<accession>A0A1H3XF77</accession>
<dbReference type="OrthoDB" id="8561148at2"/>
<gene>
    <name evidence="1" type="ORF">SAMN05216562_1510</name>
</gene>
<evidence type="ECO:0000313" key="2">
    <source>
        <dbReference type="Proteomes" id="UP000198658"/>
    </source>
</evidence>
<dbReference type="STRING" id="658218.SAMN05216562_1510"/>
<evidence type="ECO:0008006" key="3">
    <source>
        <dbReference type="Google" id="ProtNLM"/>
    </source>
</evidence>
<dbReference type="RefSeq" id="WP_139304834.1">
    <property type="nucleotide sequence ID" value="NZ_FNQO01000001.1"/>
</dbReference>
<dbReference type="AlphaFoldDB" id="A0A1H3XF77"/>
<dbReference type="Gene3D" id="3.40.50.1820">
    <property type="entry name" value="alpha/beta hydrolase"/>
    <property type="match status" value="1"/>
</dbReference>
<dbReference type="InterPro" id="IPR029058">
    <property type="entry name" value="AB_hydrolase_fold"/>
</dbReference>
<dbReference type="SUPFAM" id="SSF53474">
    <property type="entry name" value="alpha/beta-Hydrolases"/>
    <property type="match status" value="1"/>
</dbReference>
<proteinExistence type="predicted"/>
<evidence type="ECO:0000313" key="1">
    <source>
        <dbReference type="EMBL" id="SDZ97993.1"/>
    </source>
</evidence>
<keyword evidence="2" id="KW-1185">Reference proteome</keyword>
<dbReference type="EMBL" id="FNQO01000001">
    <property type="protein sequence ID" value="SDZ97993.1"/>
    <property type="molecule type" value="Genomic_DNA"/>
</dbReference>
<organism evidence="1 2">
    <name type="scientific">Microbulbifer marinus</name>
    <dbReference type="NCBI Taxonomy" id="658218"/>
    <lineage>
        <taxon>Bacteria</taxon>
        <taxon>Pseudomonadati</taxon>
        <taxon>Pseudomonadota</taxon>
        <taxon>Gammaproteobacteria</taxon>
        <taxon>Cellvibrionales</taxon>
        <taxon>Microbulbiferaceae</taxon>
        <taxon>Microbulbifer</taxon>
    </lineage>
</organism>
<sequence>MKVILLPGMDGTGLLFEPLIKHFPQNIEFEVVSLNETPGTDPREQAIEISKKIVDPRVILVAESYSGRIAHELFNILGKKIAKIIFLASFISRPSKISKLTGLLPEFLLNPSVVPDWALNTICFAGHGRREQISLVRRAIGLVDPTVLKARLHQLSNLEVPQNTQNVQAVYIRPTNDHLVSSEAVKILAKTYDQLQIETVAGGHFIAQAKPDECARVILSAITT</sequence>
<name>A0A1H3XF77_9GAMM</name>
<reference evidence="2" key="1">
    <citation type="submission" date="2016-10" db="EMBL/GenBank/DDBJ databases">
        <authorList>
            <person name="Varghese N."/>
            <person name="Submissions S."/>
        </authorList>
    </citation>
    <scope>NUCLEOTIDE SEQUENCE [LARGE SCALE GENOMIC DNA]</scope>
    <source>
        <strain evidence="2">CGMCC 1.10657</strain>
    </source>
</reference>